<name>A0A4R8DHY9_9BACT</name>
<reference evidence="2 3" key="1">
    <citation type="submission" date="2019-03" db="EMBL/GenBank/DDBJ databases">
        <title>Genomic Encyclopedia of Type Strains, Phase IV (KMG-IV): sequencing the most valuable type-strain genomes for metagenomic binning, comparative biology and taxonomic classification.</title>
        <authorList>
            <person name="Goeker M."/>
        </authorList>
    </citation>
    <scope>NUCLEOTIDE SEQUENCE [LARGE SCALE GENOMIC DNA]</scope>
    <source>
        <strain evidence="2 3">DSM 100059</strain>
    </source>
</reference>
<feature type="chain" id="PRO_5020736957" evidence="1">
    <location>
        <begin position="24"/>
        <end position="110"/>
    </location>
</feature>
<accession>A0A4R8DHY9</accession>
<evidence type="ECO:0000313" key="2">
    <source>
        <dbReference type="EMBL" id="TDW96884.1"/>
    </source>
</evidence>
<dbReference type="AlphaFoldDB" id="A0A4R8DHY9"/>
<organism evidence="2 3">
    <name type="scientific">Dinghuibacter silviterrae</name>
    <dbReference type="NCBI Taxonomy" id="1539049"/>
    <lineage>
        <taxon>Bacteria</taxon>
        <taxon>Pseudomonadati</taxon>
        <taxon>Bacteroidota</taxon>
        <taxon>Chitinophagia</taxon>
        <taxon>Chitinophagales</taxon>
        <taxon>Chitinophagaceae</taxon>
        <taxon>Dinghuibacter</taxon>
    </lineage>
</organism>
<evidence type="ECO:0000313" key="3">
    <source>
        <dbReference type="Proteomes" id="UP000294498"/>
    </source>
</evidence>
<comment type="caution">
    <text evidence="2">The sequence shown here is derived from an EMBL/GenBank/DDBJ whole genome shotgun (WGS) entry which is preliminary data.</text>
</comment>
<dbReference type="Proteomes" id="UP000294498">
    <property type="component" value="Unassembled WGS sequence"/>
</dbReference>
<feature type="signal peptide" evidence="1">
    <location>
        <begin position="1"/>
        <end position="23"/>
    </location>
</feature>
<dbReference type="EMBL" id="SODV01000002">
    <property type="protein sequence ID" value="TDW96884.1"/>
    <property type="molecule type" value="Genomic_DNA"/>
</dbReference>
<gene>
    <name evidence="2" type="ORF">EDB95_4720</name>
</gene>
<dbReference type="RefSeq" id="WP_133998112.1">
    <property type="nucleotide sequence ID" value="NZ_SODV01000002.1"/>
</dbReference>
<proteinExistence type="predicted"/>
<sequence>MRKALFLFVALFSIPLLMPTAKATGKSSTAQLHFVMGSFLQQGYTVGYVFNTTTNTLEELVVENAAGQEVPISTWTGSVTGNPNTWVVTFSNVYILLSNGIELGPINYQS</sequence>
<evidence type="ECO:0000256" key="1">
    <source>
        <dbReference type="SAM" id="SignalP"/>
    </source>
</evidence>
<protein>
    <submittedName>
        <fullName evidence="2">Uncharacterized protein</fullName>
    </submittedName>
</protein>
<keyword evidence="3" id="KW-1185">Reference proteome</keyword>
<keyword evidence="1" id="KW-0732">Signal</keyword>